<dbReference type="GO" id="GO:0034702">
    <property type="term" value="C:monoatomic ion channel complex"/>
    <property type="evidence" value="ECO:0007669"/>
    <property type="project" value="UniProtKB-KW"/>
</dbReference>
<dbReference type="SUPFAM" id="SSF51206">
    <property type="entry name" value="cAMP-binding domain-like"/>
    <property type="match status" value="1"/>
</dbReference>
<comment type="caution">
    <text evidence="16">The sequence shown here is derived from an EMBL/GenBank/DDBJ whole genome shotgun (WGS) entry which is preliminary data.</text>
</comment>
<keyword evidence="11 13" id="KW-0472">Membrane</keyword>
<evidence type="ECO:0000256" key="3">
    <source>
        <dbReference type="ARBA" id="ARBA00022448"/>
    </source>
</evidence>
<feature type="domain" description="KHA" evidence="15">
    <location>
        <begin position="565"/>
        <end position="633"/>
    </location>
</feature>
<protein>
    <recommendedName>
        <fullName evidence="13">Potassium channel</fullName>
    </recommendedName>
</protein>
<keyword evidence="6 13" id="KW-0631">Potassium channel</keyword>
<dbReference type="AlphaFoldDB" id="A0A8S0QWC1"/>
<evidence type="ECO:0000256" key="13">
    <source>
        <dbReference type="RuleBase" id="RU369015"/>
    </source>
</evidence>
<dbReference type="CDD" id="cd00038">
    <property type="entry name" value="CAP_ED"/>
    <property type="match status" value="1"/>
</dbReference>
<dbReference type="InterPro" id="IPR045319">
    <property type="entry name" value="KAT/AKT"/>
</dbReference>
<dbReference type="InterPro" id="IPR018490">
    <property type="entry name" value="cNMP-bd_dom_sf"/>
</dbReference>
<dbReference type="PANTHER" id="PTHR45743">
    <property type="entry name" value="POTASSIUM CHANNEL AKT1"/>
    <property type="match status" value="1"/>
</dbReference>
<name>A0A8S0QWC1_OLEEU</name>
<keyword evidence="7 13" id="KW-0851">Voltage-gated channel</keyword>
<dbReference type="PANTHER" id="PTHR45743:SF27">
    <property type="entry name" value="POTASSIUM CHANNEL KAT3"/>
    <property type="match status" value="1"/>
</dbReference>
<evidence type="ECO:0000256" key="9">
    <source>
        <dbReference type="ARBA" id="ARBA00022989"/>
    </source>
</evidence>
<dbReference type="SMART" id="SM00100">
    <property type="entry name" value="cNMP"/>
    <property type="match status" value="1"/>
</dbReference>
<dbReference type="Proteomes" id="UP000594638">
    <property type="component" value="Unassembled WGS sequence"/>
</dbReference>
<evidence type="ECO:0000256" key="8">
    <source>
        <dbReference type="ARBA" id="ARBA00022958"/>
    </source>
</evidence>
<organism evidence="16 17">
    <name type="scientific">Olea europaea subsp. europaea</name>
    <dbReference type="NCBI Taxonomy" id="158383"/>
    <lineage>
        <taxon>Eukaryota</taxon>
        <taxon>Viridiplantae</taxon>
        <taxon>Streptophyta</taxon>
        <taxon>Embryophyta</taxon>
        <taxon>Tracheophyta</taxon>
        <taxon>Spermatophyta</taxon>
        <taxon>Magnoliopsida</taxon>
        <taxon>eudicotyledons</taxon>
        <taxon>Gunneridae</taxon>
        <taxon>Pentapetalae</taxon>
        <taxon>asterids</taxon>
        <taxon>lamiids</taxon>
        <taxon>Lamiales</taxon>
        <taxon>Oleaceae</taxon>
        <taxon>Oleeae</taxon>
        <taxon>Olea</taxon>
    </lineage>
</organism>
<keyword evidence="5 13" id="KW-0812">Transmembrane</keyword>
<keyword evidence="9 13" id="KW-1133">Transmembrane helix</keyword>
<dbReference type="Gene3D" id="2.60.120.10">
    <property type="entry name" value="Jelly Rolls"/>
    <property type="match status" value="1"/>
</dbReference>
<evidence type="ECO:0000256" key="12">
    <source>
        <dbReference type="ARBA" id="ARBA00023303"/>
    </source>
</evidence>
<dbReference type="InterPro" id="IPR021789">
    <property type="entry name" value="KHA_dom"/>
</dbReference>
<dbReference type="Gene3D" id="1.10.287.70">
    <property type="match status" value="1"/>
</dbReference>
<dbReference type="InterPro" id="IPR000595">
    <property type="entry name" value="cNMP-bd_dom"/>
</dbReference>
<feature type="domain" description="Cyclic nucleotide-binding" evidence="14">
    <location>
        <begin position="387"/>
        <end position="506"/>
    </location>
</feature>
<keyword evidence="8 13" id="KW-0630">Potassium</keyword>
<dbReference type="SUPFAM" id="SSF81324">
    <property type="entry name" value="Voltage-gated potassium channels"/>
    <property type="match status" value="1"/>
</dbReference>
<sequence length="633" mass="72677">MSVTITRSVPFSETRSPVPLLYRRHSSGEIRNLASISSSILPAFGTVVGEGSINLKKYVIAPYDRRYRWWQAFLVLLVVYSAWSSPFELAFREMGTGPLMPVDLVVDAFFGVDIILTFFVAYLDTSTYLLVDDHKKIALRYVSNMWFPMDVASTLPFQSIYKLFSGKTHHGDVFGFLNMLRLWRLRRVSEFFSRLEKDTRFSYFWTRYCKLICVTLFAVHTAGCFYFWLATHYSQTDDTWIGSQVPDFEDRSVWLGYTYSMYWSIVTLTTTGYGDLHAQNTGEKIFSIFYMLFNIGLTAYLIGNMTNLIVHSSVRTFAMRDAIHEILRYASKNRLPEGLKEQMLAHVTLKFKTAELQQEEVLQDLPKAIRSGIAQHLFRKTVENAYLFKGVSEDFIVQLVPEMRAEYYPPKMDIIIQNEIPTDFYIIVSGAVDVITHKNGTDQFLSKLMSPDMLGEIGVIFNIPQPFTVRTKRLSQVIRISHNHFKQLVQPLSEDGKIVISNFLQYLRGLKREELEEIPFVEDYLADSNIEAIQSAREPQNYEGLSQESNGRTTFYTSSNTLPARVVLHGHHPDDKQEEENGGKLAHLPDSMKDLLMLAERKLGKRGTTVLMADGSLVEDLSALRDSDHLYIF</sequence>
<evidence type="ECO:0000256" key="4">
    <source>
        <dbReference type="ARBA" id="ARBA00022538"/>
    </source>
</evidence>
<evidence type="ECO:0000259" key="15">
    <source>
        <dbReference type="PROSITE" id="PS51490"/>
    </source>
</evidence>
<proteinExistence type="inferred from homology"/>
<dbReference type="Gramene" id="OE9A082827T3">
    <property type="protein sequence ID" value="OE9A082827C3"/>
    <property type="gene ID" value="OE9A082827"/>
</dbReference>
<comment type="function">
    <text evidence="13">Potassium channel.</text>
</comment>
<evidence type="ECO:0000256" key="10">
    <source>
        <dbReference type="ARBA" id="ARBA00023065"/>
    </source>
</evidence>
<comment type="subcellular location">
    <subcellularLocation>
        <location evidence="1 13">Membrane</location>
        <topology evidence="1 13">Multi-pass membrane protein</topology>
    </subcellularLocation>
</comment>
<dbReference type="EMBL" id="CACTIH010001970">
    <property type="protein sequence ID" value="CAA2970353.1"/>
    <property type="molecule type" value="Genomic_DNA"/>
</dbReference>
<keyword evidence="3 13" id="KW-0813">Transport</keyword>
<dbReference type="PROSITE" id="PS51490">
    <property type="entry name" value="KHA"/>
    <property type="match status" value="1"/>
</dbReference>
<evidence type="ECO:0000256" key="6">
    <source>
        <dbReference type="ARBA" id="ARBA00022826"/>
    </source>
</evidence>
<dbReference type="InterPro" id="IPR003938">
    <property type="entry name" value="K_chnl_volt-dep_EAG/ELK/ERG"/>
</dbReference>
<dbReference type="FunFam" id="2.60.120.10:FF:000074">
    <property type="entry name" value="Potassium channel KAT2"/>
    <property type="match status" value="1"/>
</dbReference>
<evidence type="ECO:0000256" key="2">
    <source>
        <dbReference type="ARBA" id="ARBA00007929"/>
    </source>
</evidence>
<dbReference type="GO" id="GO:0005249">
    <property type="term" value="F:voltage-gated potassium channel activity"/>
    <property type="evidence" value="ECO:0007669"/>
    <property type="project" value="UniProtKB-UniRule"/>
</dbReference>
<gene>
    <name evidence="16" type="ORF">OLEA9_A082827</name>
</gene>
<feature type="transmembrane region" description="Helical" evidence="13">
    <location>
        <begin position="285"/>
        <end position="303"/>
    </location>
</feature>
<evidence type="ECO:0000256" key="1">
    <source>
        <dbReference type="ARBA" id="ARBA00004141"/>
    </source>
</evidence>
<accession>A0A8S0QWC1</accession>
<comment type="domain">
    <text evidence="13">The segment S4 is probably the voltage-sensor and is characterized by a series of positively charged amino acids. The pore-forming region H5 is enclosed by the transmembrane segments S5 and S6 in the Shaker-type (1P/6TM) and contains the GYGD signature motif which seems to be involved in potassium selectivity.</text>
</comment>
<keyword evidence="4 13" id="KW-0633">Potassium transport</keyword>
<dbReference type="Pfam" id="PF00520">
    <property type="entry name" value="Ion_trans"/>
    <property type="match status" value="1"/>
</dbReference>
<dbReference type="Pfam" id="PF00027">
    <property type="entry name" value="cNMP_binding"/>
    <property type="match status" value="1"/>
</dbReference>
<dbReference type="InterPro" id="IPR014710">
    <property type="entry name" value="RmlC-like_jellyroll"/>
</dbReference>
<dbReference type="InterPro" id="IPR005821">
    <property type="entry name" value="Ion_trans_dom"/>
</dbReference>
<keyword evidence="17" id="KW-1185">Reference proteome</keyword>
<reference evidence="16 17" key="1">
    <citation type="submission" date="2019-12" db="EMBL/GenBank/DDBJ databases">
        <authorList>
            <person name="Alioto T."/>
            <person name="Alioto T."/>
            <person name="Gomez Garrido J."/>
        </authorList>
    </citation>
    <scope>NUCLEOTIDE SEQUENCE [LARGE SCALE GENOMIC DNA]</scope>
</reference>
<feature type="transmembrane region" description="Helical" evidence="13">
    <location>
        <begin position="104"/>
        <end position="131"/>
    </location>
</feature>
<dbReference type="OrthoDB" id="426293at2759"/>
<comment type="caution">
    <text evidence="13">Lacks conserved residue(s) required for the propagation of feature annotation.</text>
</comment>
<dbReference type="PRINTS" id="PR01463">
    <property type="entry name" value="EAGCHANLFMLY"/>
</dbReference>
<comment type="similarity">
    <text evidence="2 13">Belongs to the potassium channel family. Plant (TC 1.A.1.4) subfamily.</text>
</comment>
<dbReference type="PROSITE" id="PS50042">
    <property type="entry name" value="CNMP_BINDING_3"/>
    <property type="match status" value="1"/>
</dbReference>
<evidence type="ECO:0000259" key="14">
    <source>
        <dbReference type="PROSITE" id="PS50042"/>
    </source>
</evidence>
<keyword evidence="12 13" id="KW-0407">Ion channel</keyword>
<feature type="transmembrane region" description="Helical" evidence="13">
    <location>
        <begin position="67"/>
        <end position="84"/>
    </location>
</feature>
<dbReference type="FunFam" id="1.10.287.70:FF:000123">
    <property type="entry name" value="Potassium channel KAT3"/>
    <property type="match status" value="1"/>
</dbReference>
<feature type="transmembrane region" description="Helical" evidence="13">
    <location>
        <begin position="254"/>
        <end position="273"/>
    </location>
</feature>
<evidence type="ECO:0000256" key="5">
    <source>
        <dbReference type="ARBA" id="ARBA00022692"/>
    </source>
</evidence>
<feature type="transmembrane region" description="Helical" evidence="13">
    <location>
        <begin position="208"/>
        <end position="229"/>
    </location>
</feature>
<evidence type="ECO:0000313" key="16">
    <source>
        <dbReference type="EMBL" id="CAA2970353.1"/>
    </source>
</evidence>
<comment type="domain">
    <text evidence="13">The KHA domain (rich in hydrophobic and acidic residues) present in the C-terminal part is likely to be important for tetramerization.</text>
</comment>
<keyword evidence="10 13" id="KW-0406">Ion transport</keyword>
<evidence type="ECO:0000256" key="11">
    <source>
        <dbReference type="ARBA" id="ARBA00023136"/>
    </source>
</evidence>
<dbReference type="Pfam" id="PF11834">
    <property type="entry name" value="KHA"/>
    <property type="match status" value="1"/>
</dbReference>
<evidence type="ECO:0000313" key="17">
    <source>
        <dbReference type="Proteomes" id="UP000594638"/>
    </source>
</evidence>
<comment type="subunit">
    <text evidence="13">The potassium channel is composed of a homo- or heterotetrameric complex of pore-forming subunits.</text>
</comment>
<evidence type="ECO:0000256" key="7">
    <source>
        <dbReference type="ARBA" id="ARBA00022882"/>
    </source>
</evidence>